<protein>
    <recommendedName>
        <fullName evidence="5">Pentatricopeptide repeat-containing protein</fullName>
    </recommendedName>
</protein>
<evidence type="ECO:0008006" key="5">
    <source>
        <dbReference type="Google" id="ProtNLM"/>
    </source>
</evidence>
<comment type="caution">
    <text evidence="3">The sequence shown here is derived from an EMBL/GenBank/DDBJ whole genome shotgun (WGS) entry which is preliminary data.</text>
</comment>
<gene>
    <name evidence="3" type="ORF">EVOR1521_LOCUS7600</name>
</gene>
<dbReference type="EMBL" id="CAUJNA010000619">
    <property type="protein sequence ID" value="CAJ1379332.1"/>
    <property type="molecule type" value="Genomic_DNA"/>
</dbReference>
<dbReference type="AlphaFoldDB" id="A0AA36I1L9"/>
<dbReference type="PANTHER" id="PTHR47447">
    <property type="entry name" value="OS03G0856100 PROTEIN"/>
    <property type="match status" value="1"/>
</dbReference>
<keyword evidence="4" id="KW-1185">Reference proteome</keyword>
<dbReference type="InterPro" id="IPR011990">
    <property type="entry name" value="TPR-like_helical_dom_sf"/>
</dbReference>
<feature type="repeat" description="PPR" evidence="2">
    <location>
        <begin position="73"/>
        <end position="107"/>
    </location>
</feature>
<proteinExistence type="predicted"/>
<dbReference type="Pfam" id="PF13041">
    <property type="entry name" value="PPR_2"/>
    <property type="match status" value="1"/>
</dbReference>
<dbReference type="InterPro" id="IPR002885">
    <property type="entry name" value="PPR_rpt"/>
</dbReference>
<name>A0AA36I1L9_9DINO</name>
<keyword evidence="1" id="KW-0677">Repeat</keyword>
<evidence type="ECO:0000256" key="2">
    <source>
        <dbReference type="PROSITE-ProRule" id="PRU00708"/>
    </source>
</evidence>
<dbReference type="Gene3D" id="1.25.40.10">
    <property type="entry name" value="Tetratricopeptide repeat domain"/>
    <property type="match status" value="2"/>
</dbReference>
<dbReference type="Pfam" id="PF01535">
    <property type="entry name" value="PPR"/>
    <property type="match status" value="1"/>
</dbReference>
<accession>A0AA36I1L9</accession>
<sequence length="366" mass="40297">MCRQLRPDLAACNARLSALGRGHAWRQVLAELRRLPLRSLASWGAAVDACARAAIWRTAFALAEEMVETEQTNLIICNSLIHACEKASQWPMALQLLQDMERRGPEPDIRSFNSALRACAQRWPKPLQLWRIMEAKGLSPTTITVNSMLTACSSALQWQMALHLWQGHSAQASEATFGALMDAAGGARDWRLAIHLLQLCEQSSVPLNVVIFSSALKALHPEWRSSLRVLQLMAEKQVTPNVLTIDTVMASLRCHWQQALMLAGCELSTAALLSLKSACDLAGQGRAAEAASAAAARGAEKHLRQPVLQTEDRPLCAMSQYLDLPLPALLLRRRLLEPLCSGEAWKEVDILAATIARFVIDSFGFH</sequence>
<evidence type="ECO:0000256" key="1">
    <source>
        <dbReference type="ARBA" id="ARBA00022737"/>
    </source>
</evidence>
<dbReference type="Proteomes" id="UP001178507">
    <property type="component" value="Unassembled WGS sequence"/>
</dbReference>
<feature type="non-terminal residue" evidence="3">
    <location>
        <position position="1"/>
    </location>
</feature>
<dbReference type="PROSITE" id="PS51375">
    <property type="entry name" value="PPR"/>
    <property type="match status" value="1"/>
</dbReference>
<organism evidence="3 4">
    <name type="scientific">Effrenium voratum</name>
    <dbReference type="NCBI Taxonomy" id="2562239"/>
    <lineage>
        <taxon>Eukaryota</taxon>
        <taxon>Sar</taxon>
        <taxon>Alveolata</taxon>
        <taxon>Dinophyceae</taxon>
        <taxon>Suessiales</taxon>
        <taxon>Symbiodiniaceae</taxon>
        <taxon>Effrenium</taxon>
    </lineage>
</organism>
<reference evidence="3" key="1">
    <citation type="submission" date="2023-08" db="EMBL/GenBank/DDBJ databases">
        <authorList>
            <person name="Chen Y."/>
            <person name="Shah S."/>
            <person name="Dougan E. K."/>
            <person name="Thang M."/>
            <person name="Chan C."/>
        </authorList>
    </citation>
    <scope>NUCLEOTIDE SEQUENCE</scope>
</reference>
<evidence type="ECO:0000313" key="3">
    <source>
        <dbReference type="EMBL" id="CAJ1379332.1"/>
    </source>
</evidence>
<dbReference type="PANTHER" id="PTHR47447:SF17">
    <property type="entry name" value="OS12G0638900 PROTEIN"/>
    <property type="match status" value="1"/>
</dbReference>
<evidence type="ECO:0000313" key="4">
    <source>
        <dbReference type="Proteomes" id="UP001178507"/>
    </source>
</evidence>
<dbReference type="NCBIfam" id="TIGR00756">
    <property type="entry name" value="PPR"/>
    <property type="match status" value="1"/>
</dbReference>